<dbReference type="InterPro" id="IPR052821">
    <property type="entry name" value="F-box_only_SRC"/>
</dbReference>
<name>A0A1I7XK13_HETBA</name>
<evidence type="ECO:0000313" key="1">
    <source>
        <dbReference type="Proteomes" id="UP000095283"/>
    </source>
</evidence>
<dbReference type="Gene3D" id="2.120.10.80">
    <property type="entry name" value="Kelch-type beta propeller"/>
    <property type="match status" value="1"/>
</dbReference>
<reference evidence="2" key="1">
    <citation type="submission" date="2016-11" db="UniProtKB">
        <authorList>
            <consortium name="WormBaseParasite"/>
        </authorList>
    </citation>
    <scope>IDENTIFICATION</scope>
</reference>
<proteinExistence type="predicted"/>
<dbReference type="SUPFAM" id="SSF117281">
    <property type="entry name" value="Kelch motif"/>
    <property type="match status" value="1"/>
</dbReference>
<dbReference type="AlphaFoldDB" id="A0A1I7XK13"/>
<dbReference type="GO" id="GO:1990756">
    <property type="term" value="F:ubiquitin-like ligase-substrate adaptor activity"/>
    <property type="evidence" value="ECO:0007669"/>
    <property type="project" value="TreeGrafter"/>
</dbReference>
<protein>
    <submittedName>
        <fullName evidence="2">Kelch motif family protein</fullName>
    </submittedName>
</protein>
<dbReference type="PANTHER" id="PTHR46432">
    <property type="entry name" value="F-BOX ONLY PROTEIN 42"/>
    <property type="match status" value="1"/>
</dbReference>
<accession>A0A1I7XK13</accession>
<organism evidence="1 2">
    <name type="scientific">Heterorhabditis bacteriophora</name>
    <name type="common">Entomopathogenic nematode worm</name>
    <dbReference type="NCBI Taxonomy" id="37862"/>
    <lineage>
        <taxon>Eukaryota</taxon>
        <taxon>Metazoa</taxon>
        <taxon>Ecdysozoa</taxon>
        <taxon>Nematoda</taxon>
        <taxon>Chromadorea</taxon>
        <taxon>Rhabditida</taxon>
        <taxon>Rhabditina</taxon>
        <taxon>Rhabditomorpha</taxon>
        <taxon>Strongyloidea</taxon>
        <taxon>Heterorhabditidae</taxon>
        <taxon>Heterorhabditis</taxon>
    </lineage>
</organism>
<keyword evidence="1" id="KW-1185">Reference proteome</keyword>
<dbReference type="PANTHER" id="PTHR46432:SF1">
    <property type="entry name" value="F-BOX ONLY PROTEIN 42"/>
    <property type="match status" value="1"/>
</dbReference>
<dbReference type="GO" id="GO:0019005">
    <property type="term" value="C:SCF ubiquitin ligase complex"/>
    <property type="evidence" value="ECO:0007669"/>
    <property type="project" value="TreeGrafter"/>
</dbReference>
<dbReference type="Pfam" id="PF24681">
    <property type="entry name" value="Kelch_KLHDC2_KLHL20_DRC7"/>
    <property type="match status" value="1"/>
</dbReference>
<sequence length="508" mass="58228">MLIIRSRFVGSCEEEHMAARRLHSMVYHEGENAMYAFGGEALDWRAPSEGSENASFNDMWKLDLVSLKWSRVVVKSSPYPLPKFMASLVVYKWWFKDELLLYGGYRPLPRPSNALNLNEIHLFNTKTKSYRQLATLNDGPHLAGHASAIHGDLFIVHGGLVSTYEVNFGFFVLDMRTKRWFTPPLPAFPTVRHIHDDSVNWPRALQSVVICMIAVRNGAPILLSMLIAFVFLEDLFKLHYLCSLVLFRYVRDVLETEMKRREQVRRYCREDEEDLPLRVSDAFFLPVYIDFESILWGNNNESEEVDHDGIKCNINNCYLSPENIQACKQARFGAKPRTIDQVTISLLVDPLSPSQISLPLDEVDVAEMRVRLRTMINQLHMKFYSTRPDVLLSPNLPSRNSSFRRLTVFTADISNSEDFNPMDLEFIEWIPQSVQYGGPPETQKYCLVAGRGEVIVHGGSVHFGENMGMMGYTYLMTPVANSFISQVEQISSNQQDKLFQFNLISLSP</sequence>
<dbReference type="WBParaSite" id="Hba_17863">
    <property type="protein sequence ID" value="Hba_17863"/>
    <property type="gene ID" value="Hba_17863"/>
</dbReference>
<evidence type="ECO:0000313" key="2">
    <source>
        <dbReference type="WBParaSite" id="Hba_17863"/>
    </source>
</evidence>
<dbReference type="Proteomes" id="UP000095283">
    <property type="component" value="Unplaced"/>
</dbReference>
<dbReference type="InterPro" id="IPR015915">
    <property type="entry name" value="Kelch-typ_b-propeller"/>
</dbReference>